<keyword evidence="1 5" id="KW-0808">Transferase</keyword>
<evidence type="ECO:0000256" key="2">
    <source>
        <dbReference type="ARBA" id="ARBA00022695"/>
    </source>
</evidence>
<sequence>MGEQNWTVLVPVKRLDVAKSRLRGTLDDVPHQALALALAQDTVAAARACPQVAAVLVLTDDAEATEALSALGAQVHADPPGGGLNETFTLGGSLVTDGPVAALTADLPALRPLELAAALRAAADGPAGVRRFVTDTPGTGTVLLTAPEGVPLEPRFGEDSATAHAESGAVALAGPWPTLRRDVDVPADLAAAAVLGLGRHTAALARRLAPVRAVDH</sequence>
<dbReference type="InterPro" id="IPR029044">
    <property type="entry name" value="Nucleotide-diphossugar_trans"/>
</dbReference>
<dbReference type="RefSeq" id="WP_377542035.1">
    <property type="nucleotide sequence ID" value="NZ_JBHSBN010000002.1"/>
</dbReference>
<proteinExistence type="inferred from homology"/>
<dbReference type="PANTHER" id="PTHR40392">
    <property type="entry name" value="2-PHOSPHO-L-LACTATE GUANYLYLTRANSFERASE"/>
    <property type="match status" value="1"/>
</dbReference>
<evidence type="ECO:0000256" key="3">
    <source>
        <dbReference type="ARBA" id="ARBA00022741"/>
    </source>
</evidence>
<evidence type="ECO:0000256" key="4">
    <source>
        <dbReference type="ARBA" id="ARBA00023134"/>
    </source>
</evidence>
<feature type="binding site" evidence="5">
    <location>
        <position position="141"/>
    </location>
    <ligand>
        <name>phosphoenolpyruvate</name>
        <dbReference type="ChEBI" id="CHEBI:58702"/>
    </ligand>
</feature>
<protein>
    <recommendedName>
        <fullName evidence="5">Phosphoenolpyruvate guanylyltransferase</fullName>
        <shortName evidence="5">PEP guanylyltransferase</shortName>
        <ecNumber evidence="5">2.7.7.105</ecNumber>
    </recommendedName>
</protein>
<comment type="pathway">
    <text evidence="5">Cofactor biosynthesis; coenzyme F420 biosynthesis.</text>
</comment>
<evidence type="ECO:0000313" key="7">
    <source>
        <dbReference type="Proteomes" id="UP001595868"/>
    </source>
</evidence>
<keyword evidence="3 5" id="KW-0547">Nucleotide-binding</keyword>
<dbReference type="SUPFAM" id="SSF53448">
    <property type="entry name" value="Nucleotide-diphospho-sugar transferases"/>
    <property type="match status" value="1"/>
</dbReference>
<dbReference type="GO" id="GO:0043814">
    <property type="term" value="F:phospholactate guanylyltransferase activity"/>
    <property type="evidence" value="ECO:0007669"/>
    <property type="project" value="UniProtKB-EC"/>
</dbReference>
<name>A0ABV8KG29_9ACTN</name>
<keyword evidence="4 5" id="KW-0342">GTP-binding</keyword>
<comment type="function">
    <text evidence="5">Guanylyltransferase that catalyzes the activation of phosphoenolpyruvate (PEP) as enolpyruvoyl-2-diphospho-5'-guanosine, via the condensation of PEP with GTP. It is involved in the biosynthesis of coenzyme F420, a hydride carrier cofactor.</text>
</comment>
<dbReference type="NCBIfam" id="TIGR03552">
    <property type="entry name" value="F420_cofC"/>
    <property type="match status" value="1"/>
</dbReference>
<dbReference type="PANTHER" id="PTHR40392:SF1">
    <property type="entry name" value="2-PHOSPHO-L-LACTATE GUANYLYLTRANSFERASE"/>
    <property type="match status" value="1"/>
</dbReference>
<reference evidence="7" key="1">
    <citation type="journal article" date="2019" name="Int. J. Syst. Evol. Microbiol.">
        <title>The Global Catalogue of Microorganisms (GCM) 10K type strain sequencing project: providing services to taxonomists for standard genome sequencing and annotation.</title>
        <authorList>
            <consortium name="The Broad Institute Genomics Platform"/>
            <consortium name="The Broad Institute Genome Sequencing Center for Infectious Disease"/>
            <person name="Wu L."/>
            <person name="Ma J."/>
        </authorList>
    </citation>
    <scope>NUCLEOTIDE SEQUENCE [LARGE SCALE GENOMIC DNA]</scope>
    <source>
        <strain evidence="7">2902at01</strain>
    </source>
</reference>
<dbReference type="Pfam" id="PF01983">
    <property type="entry name" value="CofC"/>
    <property type="match status" value="1"/>
</dbReference>
<dbReference type="InterPro" id="IPR002835">
    <property type="entry name" value="CofC"/>
</dbReference>
<dbReference type="EC" id="2.7.7.105" evidence="5"/>
<evidence type="ECO:0000313" key="6">
    <source>
        <dbReference type="EMBL" id="MFC4105038.1"/>
    </source>
</evidence>
<dbReference type="Proteomes" id="UP001595868">
    <property type="component" value="Unassembled WGS sequence"/>
</dbReference>
<dbReference type="Gene3D" id="3.90.550.10">
    <property type="entry name" value="Spore Coat Polysaccharide Biosynthesis Protein SpsA, Chain A"/>
    <property type="match status" value="1"/>
</dbReference>
<comment type="caution">
    <text evidence="6">The sequence shown here is derived from an EMBL/GenBank/DDBJ whole genome shotgun (WGS) entry which is preliminary data.</text>
</comment>
<accession>A0ABV8KG29</accession>
<keyword evidence="2 5" id="KW-0548">Nucleotidyltransferase</keyword>
<evidence type="ECO:0000256" key="1">
    <source>
        <dbReference type="ARBA" id="ARBA00022679"/>
    </source>
</evidence>
<organism evidence="6 7">
    <name type="scientific">Micromonospora zhanjiangensis</name>
    <dbReference type="NCBI Taxonomy" id="1522057"/>
    <lineage>
        <taxon>Bacteria</taxon>
        <taxon>Bacillati</taxon>
        <taxon>Actinomycetota</taxon>
        <taxon>Actinomycetes</taxon>
        <taxon>Micromonosporales</taxon>
        <taxon>Micromonosporaceae</taxon>
        <taxon>Micromonospora</taxon>
    </lineage>
</organism>
<gene>
    <name evidence="6" type="primary">cofC</name>
    <name evidence="5" type="synonym">fbiD</name>
    <name evidence="6" type="ORF">ACFOX0_03675</name>
</gene>
<dbReference type="EMBL" id="JBHSBN010000002">
    <property type="protein sequence ID" value="MFC4105038.1"/>
    <property type="molecule type" value="Genomic_DNA"/>
</dbReference>
<feature type="binding site" evidence="5">
    <location>
        <position position="160"/>
    </location>
    <ligand>
        <name>phosphoenolpyruvate</name>
        <dbReference type="ChEBI" id="CHEBI:58702"/>
    </ligand>
</feature>
<comment type="catalytic activity">
    <reaction evidence="5">
        <text>phosphoenolpyruvate + GTP + H(+) = enolpyruvoyl-2-diphospho-5'-guanosine + diphosphate</text>
        <dbReference type="Rhea" id="RHEA:30519"/>
        <dbReference type="ChEBI" id="CHEBI:15378"/>
        <dbReference type="ChEBI" id="CHEBI:33019"/>
        <dbReference type="ChEBI" id="CHEBI:37565"/>
        <dbReference type="ChEBI" id="CHEBI:58702"/>
        <dbReference type="ChEBI" id="CHEBI:143701"/>
        <dbReference type="EC" id="2.7.7.105"/>
    </reaction>
</comment>
<feature type="binding site" evidence="5">
    <location>
        <position position="157"/>
    </location>
    <ligand>
        <name>phosphoenolpyruvate</name>
        <dbReference type="ChEBI" id="CHEBI:58702"/>
    </ligand>
</feature>
<evidence type="ECO:0000256" key="5">
    <source>
        <dbReference type="HAMAP-Rule" id="MF_02114"/>
    </source>
</evidence>
<comment type="similarity">
    <text evidence="5">Belongs to the CofC family.</text>
</comment>
<keyword evidence="7" id="KW-1185">Reference proteome</keyword>
<dbReference type="HAMAP" id="MF_02114">
    <property type="entry name" value="CofC"/>
    <property type="match status" value="1"/>
</dbReference>